<dbReference type="GO" id="GO:0005524">
    <property type="term" value="F:ATP binding"/>
    <property type="evidence" value="ECO:0007669"/>
    <property type="project" value="InterPro"/>
</dbReference>
<dbReference type="Pfam" id="PF00485">
    <property type="entry name" value="PRK"/>
    <property type="match status" value="1"/>
</dbReference>
<reference evidence="3" key="1">
    <citation type="journal article" date="2019" name="Int. J. Syst. Evol. Microbiol.">
        <title>The Global Catalogue of Microorganisms (GCM) 10K type strain sequencing project: providing services to taxonomists for standard genome sequencing and annotation.</title>
        <authorList>
            <consortium name="The Broad Institute Genomics Platform"/>
            <consortium name="The Broad Institute Genome Sequencing Center for Infectious Disease"/>
            <person name="Wu L."/>
            <person name="Ma J."/>
        </authorList>
    </citation>
    <scope>NUCLEOTIDE SEQUENCE [LARGE SCALE GENOMIC DNA]</scope>
    <source>
        <strain evidence="3">NBRC 15640</strain>
    </source>
</reference>
<keyword evidence="3" id="KW-1185">Reference proteome</keyword>
<sequence>MNHAIIRTICEKAKRNRDVILVGISGAPGAGKSTLALALVDALNHEHAISAQYCPMDGYHFTNKQLHEKQLTKHKGRIDTFDAQSMKKDIDRLRSEDKPFYWPAYSRELHNPIKEGVEIRRETRVFIVEGNYIFFNTGEWRCIRDALDLKIFIDVPRDVLKRRLIERHLTGGKSEQEAQNKVNKTDLPNASLISSSSSAADIVIDPLGKVLDQQGDK</sequence>
<name>A0AAV5NQS2_9VIBR</name>
<protein>
    <submittedName>
        <fullName evidence="2">Nucleoside triphosphate hydrolase</fullName>
    </submittedName>
</protein>
<accession>A0AAV5NQS2</accession>
<dbReference type="GO" id="GO:0016787">
    <property type="term" value="F:hydrolase activity"/>
    <property type="evidence" value="ECO:0007669"/>
    <property type="project" value="UniProtKB-KW"/>
</dbReference>
<proteinExistence type="predicted"/>
<evidence type="ECO:0000313" key="2">
    <source>
        <dbReference type="EMBL" id="GLQ72347.1"/>
    </source>
</evidence>
<dbReference type="PANTHER" id="PTHR10285">
    <property type="entry name" value="URIDINE KINASE"/>
    <property type="match status" value="1"/>
</dbReference>
<evidence type="ECO:0000259" key="1">
    <source>
        <dbReference type="Pfam" id="PF00485"/>
    </source>
</evidence>
<dbReference type="InterPro" id="IPR006083">
    <property type="entry name" value="PRK/URK"/>
</dbReference>
<organism evidence="2 3">
    <name type="scientific">Vibrio penaeicida</name>
    <dbReference type="NCBI Taxonomy" id="104609"/>
    <lineage>
        <taxon>Bacteria</taxon>
        <taxon>Pseudomonadati</taxon>
        <taxon>Pseudomonadota</taxon>
        <taxon>Gammaproteobacteria</taxon>
        <taxon>Vibrionales</taxon>
        <taxon>Vibrionaceae</taxon>
        <taxon>Vibrio</taxon>
    </lineage>
</organism>
<evidence type="ECO:0000313" key="3">
    <source>
        <dbReference type="Proteomes" id="UP001156690"/>
    </source>
</evidence>
<dbReference type="GO" id="GO:0016301">
    <property type="term" value="F:kinase activity"/>
    <property type="evidence" value="ECO:0007669"/>
    <property type="project" value="InterPro"/>
</dbReference>
<dbReference type="Proteomes" id="UP001156690">
    <property type="component" value="Unassembled WGS sequence"/>
</dbReference>
<dbReference type="EMBL" id="BSNX01000013">
    <property type="protein sequence ID" value="GLQ72347.1"/>
    <property type="molecule type" value="Genomic_DNA"/>
</dbReference>
<comment type="caution">
    <text evidence="2">The sequence shown here is derived from an EMBL/GenBank/DDBJ whole genome shotgun (WGS) entry which is preliminary data.</text>
</comment>
<dbReference type="Gene3D" id="3.40.50.300">
    <property type="entry name" value="P-loop containing nucleotide triphosphate hydrolases"/>
    <property type="match status" value="1"/>
</dbReference>
<gene>
    <name evidence="2" type="primary">frcK</name>
    <name evidence="2" type="ORF">GCM10007932_17070</name>
</gene>
<dbReference type="InterPro" id="IPR027417">
    <property type="entry name" value="P-loop_NTPase"/>
</dbReference>
<dbReference type="SUPFAM" id="SSF52540">
    <property type="entry name" value="P-loop containing nucleoside triphosphate hydrolases"/>
    <property type="match status" value="1"/>
</dbReference>
<dbReference type="RefSeq" id="WP_185829909.1">
    <property type="nucleotide sequence ID" value="NZ_AP025145.1"/>
</dbReference>
<keyword evidence="2" id="KW-0378">Hydrolase</keyword>
<dbReference type="AlphaFoldDB" id="A0AAV5NQS2"/>
<feature type="domain" description="Phosphoribulokinase/uridine kinase" evidence="1">
    <location>
        <begin position="22"/>
        <end position="208"/>
    </location>
</feature>